<evidence type="ECO:0000259" key="2">
    <source>
        <dbReference type="Pfam" id="PF01979"/>
    </source>
</evidence>
<dbReference type="InterPro" id="IPR032466">
    <property type="entry name" value="Metal_Hydrolase"/>
</dbReference>
<dbReference type="InterPro" id="IPR011059">
    <property type="entry name" value="Metal-dep_hydrolase_composite"/>
</dbReference>
<organism evidence="3 4">
    <name type="scientific">Urechidicola vernalis</name>
    <dbReference type="NCBI Taxonomy" id="3075600"/>
    <lineage>
        <taxon>Bacteria</taxon>
        <taxon>Pseudomonadati</taxon>
        <taxon>Bacteroidota</taxon>
        <taxon>Flavobacteriia</taxon>
        <taxon>Flavobacteriales</taxon>
        <taxon>Flavobacteriaceae</taxon>
        <taxon>Urechidicola</taxon>
    </lineage>
</organism>
<dbReference type="RefSeq" id="WP_311592672.1">
    <property type="nucleotide sequence ID" value="NZ_JAVRHV010000002.1"/>
</dbReference>
<dbReference type="InterPro" id="IPR006680">
    <property type="entry name" value="Amidohydro-rel"/>
</dbReference>
<dbReference type="Gene3D" id="2.30.40.10">
    <property type="entry name" value="Urease, subunit C, domain 1"/>
    <property type="match status" value="1"/>
</dbReference>
<protein>
    <submittedName>
        <fullName evidence="3">Amidohydrolase family protein</fullName>
    </submittedName>
</protein>
<feature type="domain" description="Amidohydrolase-related" evidence="2">
    <location>
        <begin position="339"/>
        <end position="441"/>
    </location>
</feature>
<evidence type="ECO:0000313" key="3">
    <source>
        <dbReference type="EMBL" id="MDT0552738.1"/>
    </source>
</evidence>
<comment type="caution">
    <text evidence="3">The sequence shown here is derived from an EMBL/GenBank/DDBJ whole genome shotgun (WGS) entry which is preliminary data.</text>
</comment>
<keyword evidence="1" id="KW-0472">Membrane</keyword>
<reference evidence="3 4" key="1">
    <citation type="submission" date="2023-09" db="EMBL/GenBank/DDBJ databases">
        <authorList>
            <person name="Rey-Velasco X."/>
        </authorList>
    </citation>
    <scope>NUCLEOTIDE SEQUENCE [LARGE SCALE GENOMIC DNA]</scope>
    <source>
        <strain evidence="3 4">P050</strain>
    </source>
</reference>
<gene>
    <name evidence="3" type="ORF">RM519_05725</name>
</gene>
<dbReference type="InterPro" id="IPR051781">
    <property type="entry name" value="Metallo-dep_Hydrolase"/>
</dbReference>
<dbReference type="SUPFAM" id="SSF51556">
    <property type="entry name" value="Metallo-dependent hydrolases"/>
    <property type="match status" value="1"/>
</dbReference>
<dbReference type="Gene3D" id="1.20.58.520">
    <property type="entry name" value="Amidohydrolase"/>
    <property type="match status" value="1"/>
</dbReference>
<proteinExistence type="predicted"/>
<feature type="transmembrane region" description="Helical" evidence="1">
    <location>
        <begin position="7"/>
        <end position="26"/>
    </location>
</feature>
<keyword evidence="1" id="KW-1133">Transmembrane helix</keyword>
<dbReference type="Pfam" id="PF01979">
    <property type="entry name" value="Amidohydro_1"/>
    <property type="match status" value="1"/>
</dbReference>
<keyword evidence="1" id="KW-0812">Transmembrane</keyword>
<dbReference type="PANTHER" id="PTHR43135:SF3">
    <property type="entry name" value="ALPHA-D-RIBOSE 1-METHYLPHOSPHONATE 5-TRIPHOSPHATE DIPHOSPHATASE"/>
    <property type="match status" value="1"/>
</dbReference>
<dbReference type="PANTHER" id="PTHR43135">
    <property type="entry name" value="ALPHA-D-RIBOSE 1-METHYLPHOSPHONATE 5-TRIPHOSPHATE DIPHOSPHATASE"/>
    <property type="match status" value="1"/>
</dbReference>
<keyword evidence="4" id="KW-1185">Reference proteome</keyword>
<dbReference type="Gene3D" id="3.40.50.10910">
    <property type="entry name" value="Amidohydrolase"/>
    <property type="match status" value="1"/>
</dbReference>
<accession>A0ABU2Y3F8</accession>
<evidence type="ECO:0000313" key="4">
    <source>
        <dbReference type="Proteomes" id="UP001252186"/>
    </source>
</evidence>
<sequence length="476" mass="54414">MKYLKILVKILVALLIICAVAVGIIIKLDYNTTSYLKLKNQPTLQQNSYLIKNVNVIPMTSDTVFRNQMVLIENGIISKVAKHIKNKDIEIIDGQNQFLSPGLIDMHVHVWDKQELGLYLSNGVTAVRNLWGMPFHLRLKEQIENQVIIAPQFFTSSPKLTGKDDLGDDKVQVSSPEEARILVNSYHKRGYDFIKTYAGMTEAEYIAIVEEAEILNIDVVAHPSFNVAYTEQFHPQIATIEHTEDIVQQPLNYKLDTLKLQQIAREMAMRKQAFSPTLTGFYKIFEMLTDPNIENSTQTQYINPLLFEMDSKNQIARWQNEKTQNPSTTKRIKDQHNFHLYAINQLHKQGVTIVSSTDAGIALTAPGFAIHQELNFYKQADLSNFEVLKTSTINPSKVHSQFNNMGRIVEGNLANFNLTIENPLENLNTLSTPVWVMVQGRKIDKNILQEFESKAKNRSNKLISALRWVENLWVEK</sequence>
<dbReference type="Proteomes" id="UP001252186">
    <property type="component" value="Unassembled WGS sequence"/>
</dbReference>
<dbReference type="EMBL" id="JAVRHV010000002">
    <property type="protein sequence ID" value="MDT0552738.1"/>
    <property type="molecule type" value="Genomic_DNA"/>
</dbReference>
<name>A0ABU2Y3F8_9FLAO</name>
<dbReference type="Gene3D" id="3.30.110.90">
    <property type="entry name" value="Amidohydrolase"/>
    <property type="match status" value="1"/>
</dbReference>
<dbReference type="SUPFAM" id="SSF51338">
    <property type="entry name" value="Composite domain of metallo-dependent hydrolases"/>
    <property type="match status" value="2"/>
</dbReference>
<evidence type="ECO:0000256" key="1">
    <source>
        <dbReference type="SAM" id="Phobius"/>
    </source>
</evidence>